<dbReference type="PANTHER" id="PTHR42904">
    <property type="entry name" value="NUDIX HYDROLASE, NUDC SUBFAMILY"/>
    <property type="match status" value="1"/>
</dbReference>
<dbReference type="Pfam" id="PF09297">
    <property type="entry name" value="Zn_ribbon_NUD"/>
    <property type="match status" value="1"/>
</dbReference>
<evidence type="ECO:0000256" key="1">
    <source>
        <dbReference type="ARBA" id="ARBA00001946"/>
    </source>
</evidence>
<evidence type="ECO:0008006" key="6">
    <source>
        <dbReference type="Google" id="ProtNLM"/>
    </source>
</evidence>
<dbReference type="GO" id="GO:0035529">
    <property type="term" value="F:NADH pyrophosphatase activity"/>
    <property type="evidence" value="ECO:0007669"/>
    <property type="project" value="TreeGrafter"/>
</dbReference>
<reference evidence="5" key="1">
    <citation type="submission" date="2018-05" db="EMBL/GenBank/DDBJ databases">
        <authorList>
            <person name="Lanie J.A."/>
            <person name="Ng W.-L."/>
            <person name="Kazmierczak K.M."/>
            <person name="Andrzejewski T.M."/>
            <person name="Davidsen T.M."/>
            <person name="Wayne K.J."/>
            <person name="Tettelin H."/>
            <person name="Glass J.I."/>
            <person name="Rusch D."/>
            <person name="Podicherti R."/>
            <person name="Tsui H.-C.T."/>
            <person name="Winkler M.E."/>
        </authorList>
    </citation>
    <scope>NUCLEOTIDE SEQUENCE</scope>
</reference>
<organism evidence="5">
    <name type="scientific">marine metagenome</name>
    <dbReference type="NCBI Taxonomy" id="408172"/>
    <lineage>
        <taxon>unclassified sequences</taxon>
        <taxon>metagenomes</taxon>
        <taxon>ecological metagenomes</taxon>
    </lineage>
</organism>
<dbReference type="GO" id="GO:0006742">
    <property type="term" value="P:NADP+ catabolic process"/>
    <property type="evidence" value="ECO:0007669"/>
    <property type="project" value="TreeGrafter"/>
</dbReference>
<evidence type="ECO:0000259" key="3">
    <source>
        <dbReference type="Pfam" id="PF09296"/>
    </source>
</evidence>
<protein>
    <recommendedName>
        <fullName evidence="6">NAD(+) diphosphatase</fullName>
    </recommendedName>
</protein>
<comment type="cofactor">
    <cofactor evidence="1">
        <name>Mg(2+)</name>
        <dbReference type="ChEBI" id="CHEBI:18420"/>
    </cofactor>
</comment>
<accession>A0A381YKQ9</accession>
<proteinExistence type="predicted"/>
<evidence type="ECO:0000313" key="5">
    <source>
        <dbReference type="EMBL" id="SVA77605.1"/>
    </source>
</evidence>
<dbReference type="Gene3D" id="3.90.79.20">
    <property type="match status" value="1"/>
</dbReference>
<name>A0A381YKQ9_9ZZZZ</name>
<dbReference type="GO" id="GO:0046872">
    <property type="term" value="F:metal ion binding"/>
    <property type="evidence" value="ECO:0007669"/>
    <property type="project" value="InterPro"/>
</dbReference>
<dbReference type="PANTHER" id="PTHR42904:SF6">
    <property type="entry name" value="NAD-CAPPED RNA HYDROLASE NUDT12"/>
    <property type="match status" value="1"/>
</dbReference>
<dbReference type="AlphaFoldDB" id="A0A381YKQ9"/>
<dbReference type="Pfam" id="PF09296">
    <property type="entry name" value="NUDIX-like"/>
    <property type="match status" value="1"/>
</dbReference>
<dbReference type="InterPro" id="IPR015376">
    <property type="entry name" value="Znr_NADH_PPase"/>
</dbReference>
<dbReference type="EMBL" id="UINC01018469">
    <property type="protein sequence ID" value="SVA77605.1"/>
    <property type="molecule type" value="Genomic_DNA"/>
</dbReference>
<dbReference type="InterPro" id="IPR015375">
    <property type="entry name" value="NADH_PPase-like_N"/>
</dbReference>
<dbReference type="GO" id="GO:0005829">
    <property type="term" value="C:cytosol"/>
    <property type="evidence" value="ECO:0007669"/>
    <property type="project" value="TreeGrafter"/>
</dbReference>
<dbReference type="InterPro" id="IPR015797">
    <property type="entry name" value="NUDIX_hydrolase-like_dom_sf"/>
</dbReference>
<feature type="non-terminal residue" evidence="5">
    <location>
        <position position="203"/>
    </location>
</feature>
<dbReference type="GO" id="GO:0019677">
    <property type="term" value="P:NAD+ catabolic process"/>
    <property type="evidence" value="ECO:0007669"/>
    <property type="project" value="TreeGrafter"/>
</dbReference>
<dbReference type="SUPFAM" id="SSF55811">
    <property type="entry name" value="Nudix"/>
    <property type="match status" value="1"/>
</dbReference>
<sequence length="203" mass="22988">MTTHGYGHVFARNPLNRGEKERRDESAINSMMADPQSRFLPLRDLNLLVNTGTESNLFWLSRVQLDEFACKSEPIFLGILDDIYHFAIEVSIDRFSDAVIRSLNPSLRFVDVRSCGEFLDPEEAGIAAQARIQVYWHQRYKFCSACGSKTQMQRAGQVRNCTGCGTDHFPRTDPVIIVVVHDGDKCLLGQSRGRLQRTNTYSA</sequence>
<gene>
    <name evidence="5" type="ORF">METZ01_LOCUS130459</name>
</gene>
<feature type="domain" description="Zinc ribbon NADH pyrophosphatase" evidence="4">
    <location>
        <begin position="139"/>
        <end position="169"/>
    </location>
</feature>
<keyword evidence="2" id="KW-0378">Hydrolase</keyword>
<evidence type="ECO:0000259" key="4">
    <source>
        <dbReference type="Pfam" id="PF09297"/>
    </source>
</evidence>
<dbReference type="GO" id="GO:0005777">
    <property type="term" value="C:peroxisome"/>
    <property type="evidence" value="ECO:0007669"/>
    <property type="project" value="TreeGrafter"/>
</dbReference>
<feature type="domain" description="NADH pyrophosphatase-like N-terminal" evidence="3">
    <location>
        <begin position="37"/>
        <end position="136"/>
    </location>
</feature>
<evidence type="ECO:0000256" key="2">
    <source>
        <dbReference type="ARBA" id="ARBA00022801"/>
    </source>
</evidence>
<dbReference type="InterPro" id="IPR050241">
    <property type="entry name" value="NAD-cap_RNA_hydrolase_NudC"/>
</dbReference>